<evidence type="ECO:0000256" key="1">
    <source>
        <dbReference type="SAM" id="Coils"/>
    </source>
</evidence>
<dbReference type="Proteomes" id="UP000054683">
    <property type="component" value="Unassembled WGS sequence"/>
</dbReference>
<proteinExistence type="predicted"/>
<name>A0A158IER1_9BURK</name>
<evidence type="ECO:0000313" key="3">
    <source>
        <dbReference type="EMBL" id="SAL55044.1"/>
    </source>
</evidence>
<dbReference type="EMBL" id="FCOK02000049">
    <property type="protein sequence ID" value="SAL55044.1"/>
    <property type="molecule type" value="Genomic_DNA"/>
</dbReference>
<feature type="compositionally biased region" description="Basic and acidic residues" evidence="2">
    <location>
        <begin position="192"/>
        <end position="205"/>
    </location>
</feature>
<sequence>MAKIAKNSRPYQSKEPYTVTRTNLKFVGIAPDHNRTALSKGQKAFNALIKQIEKRRARLTAWEGVVSAFHHKFVGEFTPLERTLKDLRIRLVHRLDQVCDQKGLTKAERRTASDVIAELASDLVAQSGDPELKALYNKHSQSDYDREAASELEDMKWVLEDMLGVELGDDLDMSSPEAVYKRVQAEIEQREAQDLAESQAREERRAKRKKTAKQIAAEAQAQAEQAQLSQSIREVYRKLASALHPDRETDPEERDRKTSLMQRVNQAYANNNLLQLLELQLELEHIDQNAINNISEDRLKHYNTILKEQVGELDQEIMHVEAAFKNSYGIAPFEVVAPGTIVRNLDSDISMLKKDIRALEKDLQAFDDIRQLKAWLKAAKQVAGMDVFGDLPY</sequence>
<keyword evidence="1" id="KW-0175">Coiled coil</keyword>
<feature type="coiled-coil region" evidence="1">
    <location>
        <begin position="342"/>
        <end position="369"/>
    </location>
</feature>
<dbReference type="InterPro" id="IPR001623">
    <property type="entry name" value="DnaJ_domain"/>
</dbReference>
<dbReference type="InterPro" id="IPR036869">
    <property type="entry name" value="J_dom_sf"/>
</dbReference>
<dbReference type="AlphaFoldDB" id="A0A158IER1"/>
<evidence type="ECO:0000313" key="4">
    <source>
        <dbReference type="Proteomes" id="UP000054683"/>
    </source>
</evidence>
<gene>
    <name evidence="3" type="ORF">AWB69_05868</name>
</gene>
<dbReference type="CDD" id="cd06257">
    <property type="entry name" value="DnaJ"/>
    <property type="match status" value="1"/>
</dbReference>
<dbReference type="SUPFAM" id="SSF46565">
    <property type="entry name" value="Chaperone J-domain"/>
    <property type="match status" value="1"/>
</dbReference>
<accession>A0A158IER1</accession>
<feature type="region of interest" description="Disordered" evidence="2">
    <location>
        <begin position="192"/>
        <end position="213"/>
    </location>
</feature>
<evidence type="ECO:0000256" key="2">
    <source>
        <dbReference type="SAM" id="MobiDB-lite"/>
    </source>
</evidence>
<dbReference type="Gene3D" id="1.10.287.110">
    <property type="entry name" value="DnaJ domain"/>
    <property type="match status" value="1"/>
</dbReference>
<organism evidence="3 4">
    <name type="scientific">Caballeronia udeis</name>
    <dbReference type="NCBI Taxonomy" id="1232866"/>
    <lineage>
        <taxon>Bacteria</taxon>
        <taxon>Pseudomonadati</taxon>
        <taxon>Pseudomonadota</taxon>
        <taxon>Betaproteobacteria</taxon>
        <taxon>Burkholderiales</taxon>
        <taxon>Burkholderiaceae</taxon>
        <taxon>Caballeronia</taxon>
    </lineage>
</organism>
<protein>
    <submittedName>
        <fullName evidence="3">Molecular chaperone DnaJ</fullName>
    </submittedName>
</protein>
<reference evidence="3 4" key="1">
    <citation type="submission" date="2016-01" db="EMBL/GenBank/DDBJ databases">
        <authorList>
            <person name="Oliw E.H."/>
        </authorList>
    </citation>
    <scope>NUCLEOTIDE SEQUENCE [LARGE SCALE GENOMIC DNA]</scope>
    <source>
        <strain evidence="3">LMG 27134</strain>
    </source>
</reference>